<evidence type="ECO:0000259" key="2">
    <source>
        <dbReference type="Pfam" id="PF05199"/>
    </source>
</evidence>
<accession>A0AAD4CY82</accession>
<dbReference type="PANTHER" id="PTHR11552:SF119">
    <property type="entry name" value="GLUCOSE-METHANOL-CHOLINE OXIDOREDUCTASE N-TERMINAL DOMAIN-CONTAINING PROTEIN"/>
    <property type="match status" value="1"/>
</dbReference>
<dbReference type="EMBL" id="VCAU01000002">
    <property type="protein sequence ID" value="KAF9894879.1"/>
    <property type="molecule type" value="Genomic_DNA"/>
</dbReference>
<reference evidence="3" key="1">
    <citation type="journal article" date="2019" name="Beilstein J. Org. Chem.">
        <title>Nanangenines: drimane sesquiterpenoids as the dominant metabolite cohort of a novel Australian fungus, Aspergillus nanangensis.</title>
        <authorList>
            <person name="Lacey H.J."/>
            <person name="Gilchrist C.L.M."/>
            <person name="Crombie A."/>
            <person name="Kalaitzis J.A."/>
            <person name="Vuong D."/>
            <person name="Rutledge P.J."/>
            <person name="Turner P."/>
            <person name="Pitt J.I."/>
            <person name="Lacey E."/>
            <person name="Chooi Y.H."/>
            <person name="Piggott A.M."/>
        </authorList>
    </citation>
    <scope>NUCLEOTIDE SEQUENCE</scope>
    <source>
        <strain evidence="3">MST-FP2251</strain>
    </source>
</reference>
<proteinExistence type="inferred from homology"/>
<comment type="similarity">
    <text evidence="1">Belongs to the GMC oxidoreductase family.</text>
</comment>
<dbReference type="SUPFAM" id="SSF51905">
    <property type="entry name" value="FAD/NAD(P)-binding domain"/>
    <property type="match status" value="1"/>
</dbReference>
<organism evidence="3 4">
    <name type="scientific">Aspergillus nanangensis</name>
    <dbReference type="NCBI Taxonomy" id="2582783"/>
    <lineage>
        <taxon>Eukaryota</taxon>
        <taxon>Fungi</taxon>
        <taxon>Dikarya</taxon>
        <taxon>Ascomycota</taxon>
        <taxon>Pezizomycotina</taxon>
        <taxon>Eurotiomycetes</taxon>
        <taxon>Eurotiomycetidae</taxon>
        <taxon>Eurotiales</taxon>
        <taxon>Aspergillaceae</taxon>
        <taxon>Aspergillus</taxon>
        <taxon>Aspergillus subgen. Circumdati</taxon>
    </lineage>
</organism>
<sequence>MREKQDSEHSSVEALCIQAAPPLSSTASVAVQLQSLANFIDCRHGYTTLKAYAGPKHYSAGIRHGNWITPRETKSAEDPSIINSSQSQVSTVNLPYSEADIRAIEEWVRRHVETTWHGIGTYAMAPREGNSVTSHGVVDERLNIYGVSNVKVADLSIAPSNVSCNTYSSALLIGEKCATLVAEDLGYSGDALKMEIPT</sequence>
<protein>
    <recommendedName>
        <fullName evidence="2">Glucose-methanol-choline oxidoreductase C-terminal domain-containing protein</fullName>
    </recommendedName>
</protein>
<dbReference type="InterPro" id="IPR036188">
    <property type="entry name" value="FAD/NAD-bd_sf"/>
</dbReference>
<dbReference type="Pfam" id="PF05199">
    <property type="entry name" value="GMC_oxred_C"/>
    <property type="match status" value="1"/>
</dbReference>
<name>A0AAD4CY82_ASPNN</name>
<dbReference type="Gene3D" id="3.50.50.60">
    <property type="entry name" value="FAD/NAD(P)-binding domain"/>
    <property type="match status" value="1"/>
</dbReference>
<dbReference type="Gene3D" id="3.30.560.10">
    <property type="entry name" value="Glucose Oxidase, domain 3"/>
    <property type="match status" value="1"/>
</dbReference>
<dbReference type="AlphaFoldDB" id="A0AAD4CY82"/>
<reference evidence="3" key="2">
    <citation type="submission" date="2020-02" db="EMBL/GenBank/DDBJ databases">
        <authorList>
            <person name="Gilchrist C.L.M."/>
            <person name="Chooi Y.-H."/>
        </authorList>
    </citation>
    <scope>NUCLEOTIDE SEQUENCE</scope>
    <source>
        <strain evidence="3">MST-FP2251</strain>
    </source>
</reference>
<comment type="caution">
    <text evidence="3">The sequence shown here is derived from an EMBL/GenBank/DDBJ whole genome shotgun (WGS) entry which is preliminary data.</text>
</comment>
<dbReference type="GO" id="GO:0050660">
    <property type="term" value="F:flavin adenine dinucleotide binding"/>
    <property type="evidence" value="ECO:0007669"/>
    <property type="project" value="InterPro"/>
</dbReference>
<evidence type="ECO:0000313" key="3">
    <source>
        <dbReference type="EMBL" id="KAF9894879.1"/>
    </source>
</evidence>
<evidence type="ECO:0000313" key="4">
    <source>
        <dbReference type="Proteomes" id="UP001194746"/>
    </source>
</evidence>
<dbReference type="GO" id="GO:0016614">
    <property type="term" value="F:oxidoreductase activity, acting on CH-OH group of donors"/>
    <property type="evidence" value="ECO:0007669"/>
    <property type="project" value="InterPro"/>
</dbReference>
<dbReference type="PANTHER" id="PTHR11552">
    <property type="entry name" value="GLUCOSE-METHANOL-CHOLINE GMC OXIDOREDUCTASE"/>
    <property type="match status" value="1"/>
</dbReference>
<dbReference type="InterPro" id="IPR012132">
    <property type="entry name" value="GMC_OxRdtase"/>
</dbReference>
<evidence type="ECO:0000256" key="1">
    <source>
        <dbReference type="ARBA" id="ARBA00010790"/>
    </source>
</evidence>
<keyword evidence="4" id="KW-1185">Reference proteome</keyword>
<dbReference type="Proteomes" id="UP001194746">
    <property type="component" value="Unassembled WGS sequence"/>
</dbReference>
<gene>
    <name evidence="3" type="ORF">FE257_004500</name>
</gene>
<dbReference type="InterPro" id="IPR007867">
    <property type="entry name" value="GMC_OxRtase_C"/>
</dbReference>
<feature type="domain" description="Glucose-methanol-choline oxidoreductase C-terminal" evidence="2">
    <location>
        <begin position="97"/>
        <end position="174"/>
    </location>
</feature>